<gene>
    <name evidence="1" type="ORF">ACFS6I_07465</name>
</gene>
<evidence type="ECO:0000313" key="1">
    <source>
        <dbReference type="EMBL" id="MFD2903754.1"/>
    </source>
</evidence>
<dbReference type="Proteomes" id="UP001597509">
    <property type="component" value="Unassembled WGS sequence"/>
</dbReference>
<protein>
    <submittedName>
        <fullName evidence="1">Uncharacterized protein</fullName>
    </submittedName>
</protein>
<evidence type="ECO:0000313" key="2">
    <source>
        <dbReference type="Proteomes" id="UP001597509"/>
    </source>
</evidence>
<accession>A0ABW5YTG8</accession>
<reference evidence="2" key="1">
    <citation type="journal article" date="2019" name="Int. J. Syst. Evol. Microbiol.">
        <title>The Global Catalogue of Microorganisms (GCM) 10K type strain sequencing project: providing services to taxonomists for standard genome sequencing and annotation.</title>
        <authorList>
            <consortium name="The Broad Institute Genomics Platform"/>
            <consortium name="The Broad Institute Genome Sequencing Center for Infectious Disease"/>
            <person name="Wu L."/>
            <person name="Ma J."/>
        </authorList>
    </citation>
    <scope>NUCLEOTIDE SEQUENCE [LARGE SCALE GENOMIC DNA]</scope>
    <source>
        <strain evidence="2">KCTC 22209</strain>
    </source>
</reference>
<sequence length="131" mass="15325">MINDLKILDESPEYTLGHVDENIILVNKGEKKAICIGDMYGNPYCGLIVNKVCIIGGDHLLIWDNHQITKLDMISNIVQMRIKNDDMIEFLIDPWSKEASVWQLNLKNKIPYKISYFENLKNMPYTEEYTW</sequence>
<comment type="caution">
    <text evidence="1">The sequence shown here is derived from an EMBL/GenBank/DDBJ whole genome shotgun (WGS) entry which is preliminary data.</text>
</comment>
<dbReference type="EMBL" id="JBHUPE010000004">
    <property type="protein sequence ID" value="MFD2903754.1"/>
    <property type="molecule type" value="Genomic_DNA"/>
</dbReference>
<dbReference type="RefSeq" id="WP_380919282.1">
    <property type="nucleotide sequence ID" value="NZ_JBHUPE010000004.1"/>
</dbReference>
<proteinExistence type="predicted"/>
<organism evidence="1 2">
    <name type="scientific">Sphingobacterium anhuiense</name>
    <dbReference type="NCBI Taxonomy" id="493780"/>
    <lineage>
        <taxon>Bacteria</taxon>
        <taxon>Pseudomonadati</taxon>
        <taxon>Bacteroidota</taxon>
        <taxon>Sphingobacteriia</taxon>
        <taxon>Sphingobacteriales</taxon>
        <taxon>Sphingobacteriaceae</taxon>
        <taxon>Sphingobacterium</taxon>
    </lineage>
</organism>
<name>A0ABW5YTG8_9SPHI</name>
<keyword evidence="2" id="KW-1185">Reference proteome</keyword>